<comment type="caution">
    <text evidence="2">The sequence shown here is derived from an EMBL/GenBank/DDBJ whole genome shotgun (WGS) entry which is preliminary data.</text>
</comment>
<gene>
    <name evidence="2" type="ORF">KIPB_012661</name>
</gene>
<feature type="compositionally biased region" description="Basic residues" evidence="1">
    <location>
        <begin position="89"/>
        <end position="108"/>
    </location>
</feature>
<dbReference type="EMBL" id="BDIP01005681">
    <property type="protein sequence ID" value="GCA63961.1"/>
    <property type="molecule type" value="Genomic_DNA"/>
</dbReference>
<reference evidence="2 3" key="1">
    <citation type="journal article" date="2018" name="PLoS ONE">
        <title>The draft genome of Kipferlia bialata reveals reductive genome evolution in fornicate parasites.</title>
        <authorList>
            <person name="Tanifuji G."/>
            <person name="Takabayashi S."/>
            <person name="Kume K."/>
            <person name="Takagi M."/>
            <person name="Nakayama T."/>
            <person name="Kamikawa R."/>
            <person name="Inagaki Y."/>
            <person name="Hashimoto T."/>
        </authorList>
    </citation>
    <scope>NUCLEOTIDE SEQUENCE [LARGE SCALE GENOMIC DNA]</scope>
    <source>
        <strain evidence="2">NY0173</strain>
    </source>
</reference>
<dbReference type="AlphaFoldDB" id="A0A391NR97"/>
<name>A0A391NR97_9EUKA</name>
<accession>A0A391NR97</accession>
<proteinExistence type="predicted"/>
<evidence type="ECO:0000313" key="3">
    <source>
        <dbReference type="Proteomes" id="UP000265618"/>
    </source>
</evidence>
<evidence type="ECO:0000313" key="2">
    <source>
        <dbReference type="EMBL" id="GCA63961.1"/>
    </source>
</evidence>
<feature type="region of interest" description="Disordered" evidence="1">
    <location>
        <begin position="87"/>
        <end position="126"/>
    </location>
</feature>
<feature type="compositionally biased region" description="Basic and acidic residues" evidence="1">
    <location>
        <begin position="109"/>
        <end position="126"/>
    </location>
</feature>
<keyword evidence="3" id="KW-1185">Reference proteome</keyword>
<protein>
    <submittedName>
        <fullName evidence="2">Uncharacterized protein</fullName>
    </submittedName>
</protein>
<sequence length="126" mass="14459">MNTTQNPPSLLDEVYRNKRLDRGFSASPEKAREMRAAGVLNTFVGVPVSERREVLDALNDSIDMPVPTSPEPKVPCNKKIIERCDPFQRKGKRGTISKAKKQRKKRAADRRARDLDRQMLRRVDIE</sequence>
<dbReference type="Proteomes" id="UP000265618">
    <property type="component" value="Unassembled WGS sequence"/>
</dbReference>
<evidence type="ECO:0000256" key="1">
    <source>
        <dbReference type="SAM" id="MobiDB-lite"/>
    </source>
</evidence>
<organism evidence="2 3">
    <name type="scientific">Kipferlia bialata</name>
    <dbReference type="NCBI Taxonomy" id="797122"/>
    <lineage>
        <taxon>Eukaryota</taxon>
        <taxon>Metamonada</taxon>
        <taxon>Carpediemonas-like organisms</taxon>
        <taxon>Kipferlia</taxon>
    </lineage>
</organism>